<dbReference type="SUPFAM" id="SSF55486">
    <property type="entry name" value="Metalloproteases ('zincins'), catalytic domain"/>
    <property type="match status" value="1"/>
</dbReference>
<keyword evidence="2" id="KW-1185">Reference proteome</keyword>
<gene>
    <name evidence="1" type="ORF">D7X96_12295</name>
</gene>
<sequence length="257" mass="26729">MFKKAAVLVASCGALLSGCGNDVESENQEIVSNLIEAGFPASEIMEADGLVYVGRDAHVTLEASREMLQPADKATQEQYRTTNLVSSTKTKICINPTSTFNSYSRLSQGLDLAIQNYNQRGLSFTMARGPTTGCSANITATVMSGAGGSAGFPSGGNPYGTINIGTGLQSYSVDVNEHVITHELGHCIGFRHSDYYNRAISCGGSASNEGTAGVGAILISGTPSTATVGGSIMNSCFRSTESGEFTSSDITALNALY</sequence>
<dbReference type="Pfam" id="PF12388">
    <property type="entry name" value="Peptidase_M57"/>
    <property type="match status" value="1"/>
</dbReference>
<dbReference type="EMBL" id="RAWM01000025">
    <property type="protein sequence ID" value="RKH70291.1"/>
    <property type="molecule type" value="Genomic_DNA"/>
</dbReference>
<dbReference type="GO" id="GO:0006508">
    <property type="term" value="P:proteolysis"/>
    <property type="evidence" value="ECO:0007669"/>
    <property type="project" value="UniProtKB-KW"/>
</dbReference>
<dbReference type="Proteomes" id="UP000282656">
    <property type="component" value="Unassembled WGS sequence"/>
</dbReference>
<dbReference type="InterPro" id="IPR024653">
    <property type="entry name" value="Peptidase_M10/M27/M57"/>
</dbReference>
<protein>
    <submittedName>
        <fullName evidence="1">Protease</fullName>
    </submittedName>
</protein>
<organism evidence="1 2">
    <name type="scientific">Corallococcus interemptor</name>
    <dbReference type="NCBI Taxonomy" id="2316720"/>
    <lineage>
        <taxon>Bacteria</taxon>
        <taxon>Pseudomonadati</taxon>
        <taxon>Myxococcota</taxon>
        <taxon>Myxococcia</taxon>
        <taxon>Myxococcales</taxon>
        <taxon>Cystobacterineae</taxon>
        <taxon>Myxococcaceae</taxon>
        <taxon>Corallococcus</taxon>
    </lineage>
</organism>
<dbReference type="OrthoDB" id="259096at2"/>
<name>A0A3A8QR53_9BACT</name>
<dbReference type="RefSeq" id="WP_120550558.1">
    <property type="nucleotide sequence ID" value="NZ_RAWM01000025.1"/>
</dbReference>
<dbReference type="AlphaFoldDB" id="A0A3A8QR53"/>
<comment type="caution">
    <text evidence="1">The sequence shown here is derived from an EMBL/GenBank/DDBJ whole genome shotgun (WGS) entry which is preliminary data.</text>
</comment>
<dbReference type="Gene3D" id="3.40.390.10">
    <property type="entry name" value="Collagenase (Catalytic Domain)"/>
    <property type="match status" value="1"/>
</dbReference>
<keyword evidence="1" id="KW-0378">Hydrolase</keyword>
<evidence type="ECO:0000313" key="1">
    <source>
        <dbReference type="EMBL" id="RKH70291.1"/>
    </source>
</evidence>
<proteinExistence type="predicted"/>
<keyword evidence="1" id="KW-0645">Protease</keyword>
<evidence type="ECO:0000313" key="2">
    <source>
        <dbReference type="Proteomes" id="UP000282656"/>
    </source>
</evidence>
<dbReference type="PROSITE" id="PS51257">
    <property type="entry name" value="PROKAR_LIPOPROTEIN"/>
    <property type="match status" value="1"/>
</dbReference>
<dbReference type="InterPro" id="IPR024079">
    <property type="entry name" value="MetalloPept_cat_dom_sf"/>
</dbReference>
<dbReference type="GO" id="GO:0008237">
    <property type="term" value="F:metallopeptidase activity"/>
    <property type="evidence" value="ECO:0007669"/>
    <property type="project" value="InterPro"/>
</dbReference>
<reference evidence="2" key="1">
    <citation type="submission" date="2018-09" db="EMBL/GenBank/DDBJ databases">
        <authorList>
            <person name="Livingstone P.G."/>
            <person name="Whitworth D.E."/>
        </authorList>
    </citation>
    <scope>NUCLEOTIDE SEQUENCE [LARGE SCALE GENOMIC DNA]</scope>
    <source>
        <strain evidence="2">AB047A</strain>
    </source>
</reference>
<accession>A0A3A8QR53</accession>